<protein>
    <recommendedName>
        <fullName evidence="6">Corrinoid adenosyltransferase</fullName>
        <ecNumber evidence="6">2.5.1.17</ecNumber>
    </recommendedName>
    <alternativeName>
        <fullName evidence="6">Cob(II)alamin adenosyltransferase</fullName>
    </alternativeName>
    <alternativeName>
        <fullName evidence="6">Cob(II)yrinic acid a,c-diamide adenosyltransferase</fullName>
    </alternativeName>
    <alternativeName>
        <fullName evidence="6">Cobinamide/cobalamin adenosyltransferase</fullName>
    </alternativeName>
</protein>
<dbReference type="FunFam" id="1.20.1200.10:FF:000001">
    <property type="entry name" value="Cob(I)yrinic acid a,c-diamide adenosyltransferase"/>
    <property type="match status" value="1"/>
</dbReference>
<keyword evidence="5 6" id="KW-0067">ATP-binding</keyword>
<dbReference type="RefSeq" id="WP_007364521.1">
    <property type="nucleotide sequence ID" value="NZ_ACLR01000019.1"/>
</dbReference>
<dbReference type="Pfam" id="PF01923">
    <property type="entry name" value="Cob_adeno_trans"/>
    <property type="match status" value="1"/>
</dbReference>
<evidence type="ECO:0000259" key="7">
    <source>
        <dbReference type="Pfam" id="PF01923"/>
    </source>
</evidence>
<evidence type="ECO:0000256" key="2">
    <source>
        <dbReference type="ARBA" id="ARBA00011233"/>
    </source>
</evidence>
<proteinExistence type="inferred from homology"/>
<name>C2M9D6_9PORP</name>
<evidence type="ECO:0000256" key="3">
    <source>
        <dbReference type="ARBA" id="ARBA00022679"/>
    </source>
</evidence>
<dbReference type="SUPFAM" id="SSF89028">
    <property type="entry name" value="Cobalamin adenosyltransferase-like"/>
    <property type="match status" value="1"/>
</dbReference>
<evidence type="ECO:0000256" key="6">
    <source>
        <dbReference type="RuleBase" id="RU366026"/>
    </source>
</evidence>
<keyword evidence="9" id="KW-1185">Reference proteome</keyword>
<dbReference type="PANTHER" id="PTHR12213:SF0">
    <property type="entry name" value="CORRINOID ADENOSYLTRANSFERASE MMAB"/>
    <property type="match status" value="1"/>
</dbReference>
<dbReference type="AlphaFoldDB" id="C2M9D6"/>
<dbReference type="GO" id="GO:0009236">
    <property type="term" value="P:cobalamin biosynthetic process"/>
    <property type="evidence" value="ECO:0007669"/>
    <property type="project" value="UniProtKB-UniRule"/>
</dbReference>
<comment type="catalytic activity">
    <reaction evidence="6">
        <text>2 cob(II)alamin + reduced [electron-transfer flavoprotein] + 2 ATP = 2 adenosylcob(III)alamin + 2 triphosphate + oxidized [electron-transfer flavoprotein] + 3 H(+)</text>
        <dbReference type="Rhea" id="RHEA:28671"/>
        <dbReference type="Rhea" id="RHEA-COMP:10685"/>
        <dbReference type="Rhea" id="RHEA-COMP:10686"/>
        <dbReference type="ChEBI" id="CHEBI:15378"/>
        <dbReference type="ChEBI" id="CHEBI:16304"/>
        <dbReference type="ChEBI" id="CHEBI:18036"/>
        <dbReference type="ChEBI" id="CHEBI:18408"/>
        <dbReference type="ChEBI" id="CHEBI:30616"/>
        <dbReference type="ChEBI" id="CHEBI:57692"/>
        <dbReference type="ChEBI" id="CHEBI:58307"/>
        <dbReference type="EC" id="2.5.1.17"/>
    </reaction>
</comment>
<dbReference type="NCBIfam" id="TIGR00636">
    <property type="entry name" value="PduO_Nterm"/>
    <property type="match status" value="1"/>
</dbReference>
<evidence type="ECO:0000256" key="5">
    <source>
        <dbReference type="ARBA" id="ARBA00022840"/>
    </source>
</evidence>
<dbReference type="InterPro" id="IPR016030">
    <property type="entry name" value="CblAdoTrfase-like"/>
</dbReference>
<organism evidence="8 9">
    <name type="scientific">Porphyromonas uenonis 60-3</name>
    <dbReference type="NCBI Taxonomy" id="596327"/>
    <lineage>
        <taxon>Bacteria</taxon>
        <taxon>Pseudomonadati</taxon>
        <taxon>Bacteroidota</taxon>
        <taxon>Bacteroidia</taxon>
        <taxon>Bacteroidales</taxon>
        <taxon>Porphyromonadaceae</taxon>
        <taxon>Porphyromonas</taxon>
    </lineage>
</organism>
<evidence type="ECO:0000313" key="9">
    <source>
        <dbReference type="Proteomes" id="UP000003303"/>
    </source>
</evidence>
<feature type="domain" description="Cobalamin adenosyltransferase-like" evidence="7">
    <location>
        <begin position="6"/>
        <end position="170"/>
    </location>
</feature>
<dbReference type="EC" id="2.5.1.17" evidence="6"/>
<evidence type="ECO:0000256" key="4">
    <source>
        <dbReference type="ARBA" id="ARBA00022741"/>
    </source>
</evidence>
<dbReference type="InterPro" id="IPR036451">
    <property type="entry name" value="CblAdoTrfase-like_sf"/>
</dbReference>
<comment type="subunit">
    <text evidence="2">Homotrimer.</text>
</comment>
<dbReference type="InterPro" id="IPR029499">
    <property type="entry name" value="PduO-typ"/>
</dbReference>
<dbReference type="OrthoDB" id="9778896at2"/>
<dbReference type="EMBL" id="ACLR01000019">
    <property type="protein sequence ID" value="EEK17664.1"/>
    <property type="molecule type" value="Genomic_DNA"/>
</dbReference>
<dbReference type="eggNOG" id="COG2096">
    <property type="taxonomic scope" value="Bacteria"/>
</dbReference>
<evidence type="ECO:0000256" key="1">
    <source>
        <dbReference type="ARBA" id="ARBA00007487"/>
    </source>
</evidence>
<reference evidence="8 9" key="1">
    <citation type="submission" date="2009-04" db="EMBL/GenBank/DDBJ databases">
        <authorList>
            <person name="Sebastian Y."/>
            <person name="Madupu R."/>
            <person name="Durkin A.S."/>
            <person name="Torralba M."/>
            <person name="Methe B."/>
            <person name="Sutton G.G."/>
            <person name="Strausberg R.L."/>
            <person name="Nelson K.E."/>
        </authorList>
    </citation>
    <scope>NUCLEOTIDE SEQUENCE [LARGE SCALE GENOMIC DNA]</scope>
    <source>
        <strain evidence="8 9">60-3</strain>
    </source>
</reference>
<dbReference type="GO" id="GO:0005524">
    <property type="term" value="F:ATP binding"/>
    <property type="evidence" value="ECO:0007669"/>
    <property type="project" value="UniProtKB-UniRule"/>
</dbReference>
<comment type="similarity">
    <text evidence="1 6">Belongs to the Cob(I)alamin adenosyltransferase family.</text>
</comment>
<keyword evidence="6" id="KW-0169">Cobalamin biosynthesis</keyword>
<accession>C2M9D6</accession>
<dbReference type="STRING" id="596327.PORUE0001_1531"/>
<comment type="catalytic activity">
    <reaction evidence="6">
        <text>2 cob(II)yrinate a,c diamide + reduced [electron-transfer flavoprotein] + 2 ATP = 2 adenosylcob(III)yrinate a,c-diamide + 2 triphosphate + oxidized [electron-transfer flavoprotein] + 3 H(+)</text>
        <dbReference type="Rhea" id="RHEA:11528"/>
        <dbReference type="Rhea" id="RHEA-COMP:10685"/>
        <dbReference type="Rhea" id="RHEA-COMP:10686"/>
        <dbReference type="ChEBI" id="CHEBI:15378"/>
        <dbReference type="ChEBI" id="CHEBI:18036"/>
        <dbReference type="ChEBI" id="CHEBI:30616"/>
        <dbReference type="ChEBI" id="CHEBI:57692"/>
        <dbReference type="ChEBI" id="CHEBI:58307"/>
        <dbReference type="ChEBI" id="CHEBI:58503"/>
        <dbReference type="ChEBI" id="CHEBI:58537"/>
        <dbReference type="EC" id="2.5.1.17"/>
    </reaction>
</comment>
<comment type="pathway">
    <text evidence="6">Cofactor biosynthesis; adenosylcobalamin biosynthesis; adenosylcobalamin from cob(II)yrinate a,c-diamide: step 2/7.</text>
</comment>
<dbReference type="Gene3D" id="1.20.1200.10">
    <property type="entry name" value="Cobalamin adenosyltransferase-like"/>
    <property type="match status" value="1"/>
</dbReference>
<comment type="caution">
    <text evidence="8">The sequence shown here is derived from an EMBL/GenBank/DDBJ whole genome shotgun (WGS) entry which is preliminary data.</text>
</comment>
<keyword evidence="3 6" id="KW-0808">Transferase</keyword>
<gene>
    <name evidence="8" type="ORF">PORUE0001_1531</name>
</gene>
<dbReference type="Proteomes" id="UP000003303">
    <property type="component" value="Unassembled WGS sequence"/>
</dbReference>
<dbReference type="PANTHER" id="PTHR12213">
    <property type="entry name" value="CORRINOID ADENOSYLTRANSFERASE"/>
    <property type="match status" value="1"/>
</dbReference>
<sequence length="189" mass="21539">MKKSPVYTRRGDDGTTGLVGGTRISKGHIRLECYGTVDELNSHIGVLLAEDLTEETHDFLLRLQHILFNVAGSLATPPDQEEYLAAMKIDPTDIEKLEHKIDELDATLPRLREFVLPSGGRTAALCHVCRTVCRRAERNIYRLREESRVDDLIVRFVNRLSDYFFVLARTEALRTYGSEVTWNRGYSTL</sequence>
<evidence type="ECO:0000313" key="8">
    <source>
        <dbReference type="EMBL" id="EEK17664.1"/>
    </source>
</evidence>
<dbReference type="GO" id="GO:0008817">
    <property type="term" value="F:corrinoid adenosyltransferase activity"/>
    <property type="evidence" value="ECO:0007669"/>
    <property type="project" value="UniProtKB-UniRule"/>
</dbReference>
<dbReference type="UniPathway" id="UPA00148">
    <property type="reaction ID" value="UER00233"/>
</dbReference>
<keyword evidence="4 6" id="KW-0547">Nucleotide-binding</keyword>